<dbReference type="PANTHER" id="PTHR10742:SF410">
    <property type="entry name" value="LYSINE-SPECIFIC HISTONE DEMETHYLASE 2"/>
    <property type="match status" value="1"/>
</dbReference>
<gene>
    <name evidence="2" type="ORF">GCM10009811_33320</name>
</gene>
<dbReference type="SUPFAM" id="SSF51905">
    <property type="entry name" value="FAD/NAD(P)-binding domain"/>
    <property type="match status" value="1"/>
</dbReference>
<dbReference type="Proteomes" id="UP001499938">
    <property type="component" value="Unassembled WGS sequence"/>
</dbReference>
<protein>
    <submittedName>
        <fullName evidence="2">NAD(P)/FAD-dependent oxidoreductase</fullName>
    </submittedName>
</protein>
<reference evidence="3" key="1">
    <citation type="journal article" date="2019" name="Int. J. Syst. Evol. Microbiol.">
        <title>The Global Catalogue of Microorganisms (GCM) 10K type strain sequencing project: providing services to taxonomists for standard genome sequencing and annotation.</title>
        <authorList>
            <consortium name="The Broad Institute Genomics Platform"/>
            <consortium name="The Broad Institute Genome Sequencing Center for Infectious Disease"/>
            <person name="Wu L."/>
            <person name="Ma J."/>
        </authorList>
    </citation>
    <scope>NUCLEOTIDE SEQUENCE [LARGE SCALE GENOMIC DNA]</scope>
    <source>
        <strain evidence="3">JCM 15592</strain>
    </source>
</reference>
<dbReference type="InterPro" id="IPR050281">
    <property type="entry name" value="Flavin_monoamine_oxidase"/>
</dbReference>
<dbReference type="Pfam" id="PF01593">
    <property type="entry name" value="Amino_oxidase"/>
    <property type="match status" value="1"/>
</dbReference>
<name>A0ABP4Y8J8_9MICO</name>
<evidence type="ECO:0000313" key="3">
    <source>
        <dbReference type="Proteomes" id="UP001499938"/>
    </source>
</evidence>
<evidence type="ECO:0000313" key="2">
    <source>
        <dbReference type="EMBL" id="GAA1807132.1"/>
    </source>
</evidence>
<comment type="caution">
    <text evidence="2">The sequence shown here is derived from an EMBL/GenBank/DDBJ whole genome shotgun (WGS) entry which is preliminary data.</text>
</comment>
<dbReference type="PANTHER" id="PTHR10742">
    <property type="entry name" value="FLAVIN MONOAMINE OXIDASE"/>
    <property type="match status" value="1"/>
</dbReference>
<accession>A0ABP4Y8J8</accession>
<dbReference type="RefSeq" id="WP_344088210.1">
    <property type="nucleotide sequence ID" value="NZ_BAAAPO010000053.1"/>
</dbReference>
<organism evidence="2 3">
    <name type="scientific">Nostocoides veronense</name>
    <dbReference type="NCBI Taxonomy" id="330836"/>
    <lineage>
        <taxon>Bacteria</taxon>
        <taxon>Bacillati</taxon>
        <taxon>Actinomycetota</taxon>
        <taxon>Actinomycetes</taxon>
        <taxon>Micrococcales</taxon>
        <taxon>Intrasporangiaceae</taxon>
        <taxon>Nostocoides</taxon>
    </lineage>
</organism>
<dbReference type="InterPro" id="IPR002937">
    <property type="entry name" value="Amino_oxidase"/>
</dbReference>
<evidence type="ECO:0000259" key="1">
    <source>
        <dbReference type="Pfam" id="PF01593"/>
    </source>
</evidence>
<dbReference type="InterPro" id="IPR036188">
    <property type="entry name" value="FAD/NAD-bd_sf"/>
</dbReference>
<dbReference type="Gene3D" id="3.50.50.60">
    <property type="entry name" value="FAD/NAD(P)-binding domain"/>
    <property type="match status" value="1"/>
</dbReference>
<sequence length="417" mass="44198">MNLDVVIIGAGVAGLSAARELADRGSRVLVLEARERIGGRVLTHRAAGCVPVEMGAQVLHGADHPAFAWLDPTREAREVEGASVRSAIQVRETAYPLDVRDERLCSPLVLGRRLRNLARMLGPAFADGLPGESALSMARADRASARAFTEFIEQVSGVEIERVPLARIATDPALQPPAGAKYVVTDGLDRLPHVLAAGLPVQTGARVRSIAVAGEHCHTQLADGTRITSRAAVLAVPAPVVAAGTIDLPDLPRDQREAARQLRAAPAVVVAVPLRHPVTEDVFVFDTDLGFFTAHRGQRHVVVVSKGRSATATARWATSRTEVGRVIRRNIGGELDPAAAVRCKDWSRDPLALGALSLPAADGALAETWRQPVRGRIAIAGEAAFADHGHPYLDRAMHSGLVAAAQLHSLIATKDVA</sequence>
<feature type="domain" description="Amine oxidase" evidence="1">
    <location>
        <begin position="12"/>
        <end position="407"/>
    </location>
</feature>
<dbReference type="PRINTS" id="PR00420">
    <property type="entry name" value="RNGMNOXGNASE"/>
</dbReference>
<keyword evidence="3" id="KW-1185">Reference proteome</keyword>
<dbReference type="EMBL" id="BAAAPO010000053">
    <property type="protein sequence ID" value="GAA1807132.1"/>
    <property type="molecule type" value="Genomic_DNA"/>
</dbReference>
<proteinExistence type="predicted"/>